<reference evidence="1" key="1">
    <citation type="journal article" date="2020" name="J Insects Food Feed">
        <title>The yellow mealworm (Tenebrio molitor) genome: a resource for the emerging insects as food and feed industry.</title>
        <authorList>
            <person name="Eriksson T."/>
            <person name="Andere A."/>
            <person name="Kelstrup H."/>
            <person name="Emery V."/>
            <person name="Picard C."/>
        </authorList>
    </citation>
    <scope>NUCLEOTIDE SEQUENCE</scope>
    <source>
        <strain evidence="1">Stoneville</strain>
        <tissue evidence="1">Whole head</tissue>
    </source>
</reference>
<gene>
    <name evidence="1" type="ORF">GEV33_000037</name>
</gene>
<dbReference type="AlphaFoldDB" id="A0A8J6HXX4"/>
<comment type="caution">
    <text evidence="1">The sequence shown here is derived from an EMBL/GenBank/DDBJ whole genome shotgun (WGS) entry which is preliminary data.</text>
</comment>
<keyword evidence="2" id="KW-1185">Reference proteome</keyword>
<protein>
    <submittedName>
        <fullName evidence="1">Uncharacterized protein</fullName>
    </submittedName>
</protein>
<dbReference type="EMBL" id="JABDTM020000048">
    <property type="protein sequence ID" value="KAH0822754.1"/>
    <property type="molecule type" value="Genomic_DNA"/>
</dbReference>
<reference evidence="1" key="2">
    <citation type="submission" date="2021-08" db="EMBL/GenBank/DDBJ databases">
        <authorList>
            <person name="Eriksson T."/>
        </authorList>
    </citation>
    <scope>NUCLEOTIDE SEQUENCE</scope>
    <source>
        <strain evidence="1">Stoneville</strain>
        <tissue evidence="1">Whole head</tissue>
    </source>
</reference>
<proteinExistence type="predicted"/>
<organism evidence="1 2">
    <name type="scientific">Tenebrio molitor</name>
    <name type="common">Yellow mealworm beetle</name>
    <dbReference type="NCBI Taxonomy" id="7067"/>
    <lineage>
        <taxon>Eukaryota</taxon>
        <taxon>Metazoa</taxon>
        <taxon>Ecdysozoa</taxon>
        <taxon>Arthropoda</taxon>
        <taxon>Hexapoda</taxon>
        <taxon>Insecta</taxon>
        <taxon>Pterygota</taxon>
        <taxon>Neoptera</taxon>
        <taxon>Endopterygota</taxon>
        <taxon>Coleoptera</taxon>
        <taxon>Polyphaga</taxon>
        <taxon>Cucujiformia</taxon>
        <taxon>Tenebrionidae</taxon>
        <taxon>Tenebrio</taxon>
    </lineage>
</organism>
<sequence>MKYFLEVVMILDCYIRTLAQLWVKTVKNASLSGFEATKCLKKCLRLTRSRFSRPQRFGNLHFGLAKFDGDAARRSPVGDDAASPTIRLLINRHENNTRGVTFVAKILFGSIVLAVSRRSDPARIDRAAAPHRSPHLGGF</sequence>
<dbReference type="Proteomes" id="UP000719412">
    <property type="component" value="Unassembled WGS sequence"/>
</dbReference>
<evidence type="ECO:0000313" key="1">
    <source>
        <dbReference type="EMBL" id="KAH0822754.1"/>
    </source>
</evidence>
<evidence type="ECO:0000313" key="2">
    <source>
        <dbReference type="Proteomes" id="UP000719412"/>
    </source>
</evidence>
<accession>A0A8J6HXX4</accession>
<name>A0A8J6HXX4_TENMO</name>